<evidence type="ECO:0000256" key="1">
    <source>
        <dbReference type="SAM" id="MobiDB-lite"/>
    </source>
</evidence>
<feature type="region of interest" description="Disordered" evidence="1">
    <location>
        <begin position="75"/>
        <end position="163"/>
    </location>
</feature>
<proteinExistence type="predicted"/>
<evidence type="ECO:0000313" key="2">
    <source>
        <dbReference type="EMBL" id="GEU67789.1"/>
    </source>
</evidence>
<organism evidence="2">
    <name type="scientific">Tanacetum cinerariifolium</name>
    <name type="common">Dalmatian daisy</name>
    <name type="synonym">Chrysanthemum cinerariifolium</name>
    <dbReference type="NCBI Taxonomy" id="118510"/>
    <lineage>
        <taxon>Eukaryota</taxon>
        <taxon>Viridiplantae</taxon>
        <taxon>Streptophyta</taxon>
        <taxon>Embryophyta</taxon>
        <taxon>Tracheophyta</taxon>
        <taxon>Spermatophyta</taxon>
        <taxon>Magnoliopsida</taxon>
        <taxon>eudicotyledons</taxon>
        <taxon>Gunneridae</taxon>
        <taxon>Pentapetalae</taxon>
        <taxon>asterids</taxon>
        <taxon>campanulids</taxon>
        <taxon>Asterales</taxon>
        <taxon>Asteraceae</taxon>
        <taxon>Asteroideae</taxon>
        <taxon>Anthemideae</taxon>
        <taxon>Anthemidinae</taxon>
        <taxon>Tanacetum</taxon>
    </lineage>
</organism>
<dbReference type="EMBL" id="BKCJ010005631">
    <property type="protein sequence ID" value="GEU67789.1"/>
    <property type="molecule type" value="Genomic_DNA"/>
</dbReference>
<dbReference type="AlphaFoldDB" id="A0A6L2M2W9"/>
<comment type="caution">
    <text evidence="2">The sequence shown here is derived from an EMBL/GenBank/DDBJ whole genome shotgun (WGS) entry which is preliminary data.</text>
</comment>
<accession>A0A6L2M2W9</accession>
<gene>
    <name evidence="2" type="ORF">Tci_039767</name>
</gene>
<sequence length="163" mass="17662">MSDSEDSTVTYIAVSSLFGGLSDIRSLGVNGPPVMREDPYAYVVAAFQAPPSFDYVSGPEYPPSPKYVPKHVCPEFMPPEDEILPVEEQPLPAAVSPTVDSPGYVSKSESEEDPEEDPANYPADEGDNDDDDESSDDDEEDDDVEEDEEEEEHLAPADSTAVA</sequence>
<protein>
    <submittedName>
        <fullName evidence="2">Uncharacterized protein</fullName>
    </submittedName>
</protein>
<name>A0A6L2M2W9_TANCI</name>
<reference evidence="2" key="1">
    <citation type="journal article" date="2019" name="Sci. Rep.">
        <title>Draft genome of Tanacetum cinerariifolium, the natural source of mosquito coil.</title>
        <authorList>
            <person name="Yamashiro T."/>
            <person name="Shiraishi A."/>
            <person name="Satake H."/>
            <person name="Nakayama K."/>
        </authorList>
    </citation>
    <scope>NUCLEOTIDE SEQUENCE</scope>
</reference>
<feature type="compositionally biased region" description="Acidic residues" evidence="1">
    <location>
        <begin position="110"/>
        <end position="152"/>
    </location>
</feature>